<comment type="caution">
    <text evidence="5">The sequence shown here is derived from an EMBL/GenBank/DDBJ whole genome shotgun (WGS) entry which is preliminary data.</text>
</comment>
<dbReference type="SMART" id="SM00849">
    <property type="entry name" value="Lactamase_B"/>
    <property type="match status" value="1"/>
</dbReference>
<comment type="catalytic activity">
    <reaction evidence="1">
        <text>3',5'-cyclic CMP + H2O = CMP + H(+)</text>
        <dbReference type="Rhea" id="RHEA:72675"/>
        <dbReference type="ChEBI" id="CHEBI:15377"/>
        <dbReference type="ChEBI" id="CHEBI:15378"/>
        <dbReference type="ChEBI" id="CHEBI:58003"/>
        <dbReference type="ChEBI" id="CHEBI:60377"/>
    </reaction>
    <physiologicalReaction direction="left-to-right" evidence="1">
        <dbReference type="Rhea" id="RHEA:72676"/>
    </physiologicalReaction>
</comment>
<dbReference type="InterPro" id="IPR036866">
    <property type="entry name" value="RibonucZ/Hydroxyglut_hydro"/>
</dbReference>
<name>A0A4Q9DVG0_9BACL</name>
<evidence type="ECO:0000256" key="3">
    <source>
        <dbReference type="ARBA" id="ARBA00048505"/>
    </source>
</evidence>
<dbReference type="InterPro" id="IPR050855">
    <property type="entry name" value="NDM-1-like"/>
</dbReference>
<keyword evidence="5" id="KW-0378">Hydrolase</keyword>
<evidence type="ECO:0000256" key="2">
    <source>
        <dbReference type="ARBA" id="ARBA00034301"/>
    </source>
</evidence>
<gene>
    <name evidence="5" type="ORF">EYB31_02725</name>
</gene>
<accession>A0A4Q9DVG0</accession>
<dbReference type="OrthoDB" id="9802248at2"/>
<protein>
    <submittedName>
        <fullName evidence="5">MBL fold metallo-hydrolase</fullName>
    </submittedName>
</protein>
<evidence type="ECO:0000259" key="4">
    <source>
        <dbReference type="SMART" id="SM00849"/>
    </source>
</evidence>
<dbReference type="Pfam" id="PF00753">
    <property type="entry name" value="Lactamase_B"/>
    <property type="match status" value="1"/>
</dbReference>
<sequence>MTQSRSGIKALQLNMNVQGHLFIIHPTLLWDEQDVILVDTGLPGQLELIRAAFEEASVPFENLTKIIVTHQDMDHIGSLPDLAQTFGDKVQVLAHEIGVPYITGELPLVKSKKLAQPVKVDVTLKDGDVLPYAGGIQVIFTPGHTPDHISLYHIPSKTLITGDALTATDGVLQSFNPAYTPDPDTARQSVKKLQALDVETAIVYHGGVCTEHLQERLQEIVQAAPAENA</sequence>
<dbReference type="Gene3D" id="3.60.15.10">
    <property type="entry name" value="Ribonuclease Z/Hydroxyacylglutathione hydrolase-like"/>
    <property type="match status" value="1"/>
</dbReference>
<dbReference type="GO" id="GO:0016787">
    <property type="term" value="F:hydrolase activity"/>
    <property type="evidence" value="ECO:0007669"/>
    <property type="project" value="UniProtKB-KW"/>
</dbReference>
<evidence type="ECO:0000313" key="6">
    <source>
        <dbReference type="Proteomes" id="UP000293142"/>
    </source>
</evidence>
<dbReference type="Proteomes" id="UP000293142">
    <property type="component" value="Unassembled WGS sequence"/>
</dbReference>
<evidence type="ECO:0000313" key="5">
    <source>
        <dbReference type="EMBL" id="TBL81027.1"/>
    </source>
</evidence>
<dbReference type="PANTHER" id="PTHR42951">
    <property type="entry name" value="METALLO-BETA-LACTAMASE DOMAIN-CONTAINING"/>
    <property type="match status" value="1"/>
</dbReference>
<reference evidence="5 6" key="1">
    <citation type="submission" date="2019-02" db="EMBL/GenBank/DDBJ databases">
        <title>Paenibacillus sp. nov., isolated from surface-sterilized tissue of Thalictrum simplex L.</title>
        <authorList>
            <person name="Tuo L."/>
        </authorList>
    </citation>
    <scope>NUCLEOTIDE SEQUENCE [LARGE SCALE GENOMIC DNA]</scope>
    <source>
        <strain evidence="5 6">N2SHLJ1</strain>
    </source>
</reference>
<dbReference type="SUPFAM" id="SSF56281">
    <property type="entry name" value="Metallo-hydrolase/oxidoreductase"/>
    <property type="match status" value="1"/>
</dbReference>
<dbReference type="EMBL" id="SIRE01000003">
    <property type="protein sequence ID" value="TBL81027.1"/>
    <property type="molecule type" value="Genomic_DNA"/>
</dbReference>
<organism evidence="5 6">
    <name type="scientific">Paenibacillus thalictri</name>
    <dbReference type="NCBI Taxonomy" id="2527873"/>
    <lineage>
        <taxon>Bacteria</taxon>
        <taxon>Bacillati</taxon>
        <taxon>Bacillota</taxon>
        <taxon>Bacilli</taxon>
        <taxon>Bacillales</taxon>
        <taxon>Paenibacillaceae</taxon>
        <taxon>Paenibacillus</taxon>
    </lineage>
</organism>
<comment type="function">
    <text evidence="2">Counteracts the endogenous Pycsar antiviral defense system. Phosphodiesterase that enables metal-dependent hydrolysis of host cyclic nucleotide Pycsar defense signals such as cCMP and cUMP.</text>
</comment>
<evidence type="ECO:0000256" key="1">
    <source>
        <dbReference type="ARBA" id="ARBA00034221"/>
    </source>
</evidence>
<comment type="catalytic activity">
    <reaction evidence="3">
        <text>3',5'-cyclic UMP + H2O = UMP + H(+)</text>
        <dbReference type="Rhea" id="RHEA:70575"/>
        <dbReference type="ChEBI" id="CHEBI:15377"/>
        <dbReference type="ChEBI" id="CHEBI:15378"/>
        <dbReference type="ChEBI" id="CHEBI:57865"/>
        <dbReference type="ChEBI" id="CHEBI:184387"/>
    </reaction>
    <physiologicalReaction direction="left-to-right" evidence="3">
        <dbReference type="Rhea" id="RHEA:70576"/>
    </physiologicalReaction>
</comment>
<proteinExistence type="predicted"/>
<dbReference type="InterPro" id="IPR001279">
    <property type="entry name" value="Metallo-B-lactamas"/>
</dbReference>
<feature type="domain" description="Metallo-beta-lactamase" evidence="4">
    <location>
        <begin position="23"/>
        <end position="205"/>
    </location>
</feature>
<dbReference type="AlphaFoldDB" id="A0A4Q9DVG0"/>
<keyword evidence="6" id="KW-1185">Reference proteome</keyword>
<dbReference type="CDD" id="cd07721">
    <property type="entry name" value="yflN-like_MBL-fold"/>
    <property type="match status" value="1"/>
</dbReference>
<dbReference type="PANTHER" id="PTHR42951:SF15">
    <property type="entry name" value="METALLO-BETA-LACTAMASE SUPERFAMILY PROTEIN"/>
    <property type="match status" value="1"/>
</dbReference>